<evidence type="ECO:0000256" key="7">
    <source>
        <dbReference type="ARBA" id="ARBA00022927"/>
    </source>
</evidence>
<keyword evidence="9 12" id="KW-0472">Membrane</keyword>
<dbReference type="FunFam" id="3.30.450.60:FF:000013">
    <property type="entry name" value="Coatomer subunit zeta"/>
    <property type="match status" value="1"/>
</dbReference>
<comment type="function">
    <text evidence="11">The coatomer is a cytosolic protein complex that binds to dilysine motifs and reversibly associates with Golgi non-clathrin-coated vesicles, which further mediate biosynthetic protein transport from the ER, via the Golgi up to the trans Golgi network. Coatomer complex is required for budding from Golgi membranes, and is essential for the retrograde Golgi-to-ER transport of dilysine-tagged proteins. The zeta subunit may be involved in regulating the coat assembly and, hence, the rate of biosynthetic protein transport due to its association-dissociation properties with the coatomer complex.</text>
</comment>
<dbReference type="InterPro" id="IPR039652">
    <property type="entry name" value="Coatomer_zeta"/>
</dbReference>
<dbReference type="InterPro" id="IPR022775">
    <property type="entry name" value="AP_mu_sigma_su"/>
</dbReference>
<sequence>MSLYAVQAVLILDSAGERVLSKYYQTPRASALATSPVAEQRSFEQKLAAKTKGVNDDVLIFDGHLVVYKQLADILVYIVAPLDENEVLIFQTLTTLRDVIDNALNHRVDKSNVLDRYDCVALAVDSVVDNGIILSNDSALTSERLTRSADEELTMPTVDFSETGFKSMFDFAKGRLAQAVRHQLV</sequence>
<evidence type="ECO:0000256" key="9">
    <source>
        <dbReference type="ARBA" id="ARBA00023136"/>
    </source>
</evidence>
<evidence type="ECO:0000256" key="10">
    <source>
        <dbReference type="ARBA" id="ARBA00023329"/>
    </source>
</evidence>
<keyword evidence="15" id="KW-1185">Reference proteome</keyword>
<dbReference type="SUPFAM" id="SSF64356">
    <property type="entry name" value="SNARE-like"/>
    <property type="match status" value="1"/>
</dbReference>
<dbReference type="Proteomes" id="UP001362899">
    <property type="component" value="Unassembled WGS sequence"/>
</dbReference>
<keyword evidence="5 12" id="KW-0963">Cytoplasm</keyword>
<feature type="domain" description="AP complex mu/sigma subunit" evidence="13">
    <location>
        <begin position="6"/>
        <end position="138"/>
    </location>
</feature>
<dbReference type="Gene3D" id="3.30.450.60">
    <property type="match status" value="1"/>
</dbReference>
<evidence type="ECO:0000259" key="13">
    <source>
        <dbReference type="Pfam" id="PF01217"/>
    </source>
</evidence>
<accession>A0AAV5RF37</accession>
<keyword evidence="4 12" id="KW-0813">Transport</keyword>
<dbReference type="GO" id="GO:0006886">
    <property type="term" value="P:intracellular protein transport"/>
    <property type="evidence" value="ECO:0007669"/>
    <property type="project" value="TreeGrafter"/>
</dbReference>
<dbReference type="EMBL" id="BTGC01000003">
    <property type="protein sequence ID" value="GMM50114.1"/>
    <property type="molecule type" value="Genomic_DNA"/>
</dbReference>
<comment type="subunit">
    <text evidence="3 12">Oligomeric complex that consists of at least the alpha, beta, beta', gamma, delta, epsilon and zeta subunits.</text>
</comment>
<comment type="caution">
    <text evidence="14">The sequence shown here is derived from an EMBL/GenBank/DDBJ whole genome shotgun (WGS) entry which is preliminary data.</text>
</comment>
<keyword evidence="6 12" id="KW-0931">ER-Golgi transport</keyword>
<organism evidence="14 15">
    <name type="scientific">Starmerella bacillaris</name>
    <name type="common">Yeast</name>
    <name type="synonym">Candida zemplinina</name>
    <dbReference type="NCBI Taxonomy" id="1247836"/>
    <lineage>
        <taxon>Eukaryota</taxon>
        <taxon>Fungi</taxon>
        <taxon>Dikarya</taxon>
        <taxon>Ascomycota</taxon>
        <taxon>Saccharomycotina</taxon>
        <taxon>Dipodascomycetes</taxon>
        <taxon>Dipodascales</taxon>
        <taxon>Trichomonascaceae</taxon>
        <taxon>Starmerella</taxon>
    </lineage>
</organism>
<reference evidence="14 15" key="1">
    <citation type="journal article" date="2023" name="Elife">
        <title>Identification of key yeast species and microbe-microbe interactions impacting larval growth of Drosophila in the wild.</title>
        <authorList>
            <person name="Mure A."/>
            <person name="Sugiura Y."/>
            <person name="Maeda R."/>
            <person name="Honda K."/>
            <person name="Sakurai N."/>
            <person name="Takahashi Y."/>
            <person name="Watada M."/>
            <person name="Katoh T."/>
            <person name="Gotoh A."/>
            <person name="Gotoh Y."/>
            <person name="Taniguchi I."/>
            <person name="Nakamura K."/>
            <person name="Hayashi T."/>
            <person name="Katayama T."/>
            <person name="Uemura T."/>
            <person name="Hattori Y."/>
        </authorList>
    </citation>
    <scope>NUCLEOTIDE SEQUENCE [LARGE SCALE GENOMIC DNA]</scope>
    <source>
        <strain evidence="14 15">SB-73</strain>
    </source>
</reference>
<evidence type="ECO:0000256" key="1">
    <source>
        <dbReference type="ARBA" id="ARBA00004255"/>
    </source>
</evidence>
<proteinExistence type="inferred from homology"/>
<evidence type="ECO:0000313" key="14">
    <source>
        <dbReference type="EMBL" id="GMM50114.1"/>
    </source>
</evidence>
<dbReference type="GO" id="GO:0030126">
    <property type="term" value="C:COPI vesicle coat"/>
    <property type="evidence" value="ECO:0007669"/>
    <property type="project" value="UniProtKB-UniRule"/>
</dbReference>
<dbReference type="GO" id="GO:0006891">
    <property type="term" value="P:intra-Golgi vesicle-mediated transport"/>
    <property type="evidence" value="ECO:0007669"/>
    <property type="project" value="TreeGrafter"/>
</dbReference>
<comment type="subcellular location">
    <subcellularLocation>
        <location evidence="12">Cytoplasm</location>
    </subcellularLocation>
    <subcellularLocation>
        <location evidence="1 12">Golgi apparatus membrane</location>
        <topology evidence="1 12">Peripheral membrane protein</topology>
        <orientation evidence="1 12">Cytoplasmic side</orientation>
    </subcellularLocation>
    <subcellularLocation>
        <location evidence="12">Cytoplasmic vesicle</location>
        <location evidence="12">COPI-coated vesicle membrane</location>
        <topology evidence="12">Peripheral membrane protein</topology>
        <orientation evidence="12">Cytoplasmic side</orientation>
    </subcellularLocation>
</comment>
<keyword evidence="7 12" id="KW-0653">Protein transport</keyword>
<dbReference type="GO" id="GO:0000139">
    <property type="term" value="C:Golgi membrane"/>
    <property type="evidence" value="ECO:0007669"/>
    <property type="project" value="UniProtKB-SubCell"/>
</dbReference>
<evidence type="ECO:0000313" key="15">
    <source>
        <dbReference type="Proteomes" id="UP001362899"/>
    </source>
</evidence>
<dbReference type="PANTHER" id="PTHR11043:SF0">
    <property type="entry name" value="COATOMER SUBUNIT ZETA"/>
    <property type="match status" value="1"/>
</dbReference>
<evidence type="ECO:0000256" key="8">
    <source>
        <dbReference type="ARBA" id="ARBA00023034"/>
    </source>
</evidence>
<dbReference type="Pfam" id="PF01217">
    <property type="entry name" value="Clat_adaptor_s"/>
    <property type="match status" value="1"/>
</dbReference>
<dbReference type="AlphaFoldDB" id="A0AAV5RF37"/>
<gene>
    <name evidence="14" type="ORF">DASB73_010720</name>
</gene>
<protein>
    <recommendedName>
        <fullName evidence="12">Coatomer subunit zeta</fullName>
    </recommendedName>
</protein>
<evidence type="ECO:0000256" key="12">
    <source>
        <dbReference type="RuleBase" id="RU366053"/>
    </source>
</evidence>
<dbReference type="GO" id="GO:0006890">
    <property type="term" value="P:retrograde vesicle-mediated transport, Golgi to endoplasmic reticulum"/>
    <property type="evidence" value="ECO:0007669"/>
    <property type="project" value="UniProtKB-UniRule"/>
</dbReference>
<evidence type="ECO:0000256" key="2">
    <source>
        <dbReference type="ARBA" id="ARBA00006972"/>
    </source>
</evidence>
<comment type="similarity">
    <text evidence="2 12">Belongs to the adaptor complexes small subunit family.</text>
</comment>
<dbReference type="PANTHER" id="PTHR11043">
    <property type="entry name" value="ZETA-COAT PROTEIN"/>
    <property type="match status" value="1"/>
</dbReference>
<dbReference type="InterPro" id="IPR011012">
    <property type="entry name" value="Longin-like_dom_sf"/>
</dbReference>
<keyword evidence="8 12" id="KW-0333">Golgi apparatus</keyword>
<evidence type="ECO:0000256" key="11">
    <source>
        <dbReference type="ARBA" id="ARBA00045555"/>
    </source>
</evidence>
<evidence type="ECO:0000256" key="4">
    <source>
        <dbReference type="ARBA" id="ARBA00022448"/>
    </source>
</evidence>
<name>A0AAV5RF37_STABA</name>
<evidence type="ECO:0000256" key="5">
    <source>
        <dbReference type="ARBA" id="ARBA00022490"/>
    </source>
</evidence>
<evidence type="ECO:0000256" key="3">
    <source>
        <dbReference type="ARBA" id="ARBA00011775"/>
    </source>
</evidence>
<keyword evidence="10 12" id="KW-0968">Cytoplasmic vesicle</keyword>
<evidence type="ECO:0000256" key="6">
    <source>
        <dbReference type="ARBA" id="ARBA00022892"/>
    </source>
</evidence>